<dbReference type="EMBL" id="JARPYT010000001">
    <property type="protein sequence ID" value="MDT2635979.1"/>
    <property type="molecule type" value="Genomic_DNA"/>
</dbReference>
<organism evidence="5 6">
    <name type="scientific">Enterococcus dongliensis</name>
    <dbReference type="NCBI Taxonomy" id="2559925"/>
    <lineage>
        <taxon>Bacteria</taxon>
        <taxon>Bacillati</taxon>
        <taxon>Bacillota</taxon>
        <taxon>Bacilli</taxon>
        <taxon>Lactobacillales</taxon>
        <taxon>Enterococcaceae</taxon>
        <taxon>Enterococcus</taxon>
    </lineage>
</organism>
<evidence type="ECO:0000313" key="6">
    <source>
        <dbReference type="Proteomes" id="UP001245561"/>
    </source>
</evidence>
<dbReference type="InterPro" id="IPR036388">
    <property type="entry name" value="WH-like_DNA-bd_sf"/>
</dbReference>
<name>A0AAP5KNL5_9ENTE</name>
<dbReference type="InterPro" id="IPR001034">
    <property type="entry name" value="DeoR_HTH"/>
</dbReference>
<dbReference type="Proteomes" id="UP001256547">
    <property type="component" value="Unassembled WGS sequence"/>
</dbReference>
<dbReference type="GO" id="GO:0003700">
    <property type="term" value="F:DNA-binding transcription factor activity"/>
    <property type="evidence" value="ECO:0007669"/>
    <property type="project" value="InterPro"/>
</dbReference>
<evidence type="ECO:0000256" key="1">
    <source>
        <dbReference type="ARBA" id="ARBA00023015"/>
    </source>
</evidence>
<evidence type="ECO:0000259" key="3">
    <source>
        <dbReference type="Pfam" id="PF08220"/>
    </source>
</evidence>
<comment type="caution">
    <text evidence="5">The sequence shown here is derived from an EMBL/GenBank/DDBJ whole genome shotgun (WGS) entry which is preliminary data.</text>
</comment>
<dbReference type="AlphaFoldDB" id="A0AAP5KNL5"/>
<feature type="domain" description="HTH deoR-type" evidence="3">
    <location>
        <begin position="16"/>
        <end position="60"/>
    </location>
</feature>
<evidence type="ECO:0000256" key="2">
    <source>
        <dbReference type="ARBA" id="ARBA00023163"/>
    </source>
</evidence>
<keyword evidence="1" id="KW-0805">Transcription regulation</keyword>
<gene>
    <name evidence="5" type="ORF">P7D36_00430</name>
    <name evidence="4" type="ORF">P7D39_00430</name>
</gene>
<evidence type="ECO:0000313" key="7">
    <source>
        <dbReference type="Proteomes" id="UP001256547"/>
    </source>
</evidence>
<reference evidence="5 7" key="1">
    <citation type="submission" date="2023-03" db="EMBL/GenBank/DDBJ databases">
        <authorList>
            <person name="Shen W."/>
            <person name="Cai J."/>
        </authorList>
    </citation>
    <scope>NUCLEOTIDE SEQUENCE</scope>
    <source>
        <strain evidence="5">P55-2</strain>
        <strain evidence="4 7">P72-2</strain>
    </source>
</reference>
<dbReference type="Proteomes" id="UP001245561">
    <property type="component" value="Unassembled WGS sequence"/>
</dbReference>
<dbReference type="RefSeq" id="WP_246022673.1">
    <property type="nucleotide sequence ID" value="NZ_JARPYR010000001.1"/>
</dbReference>
<evidence type="ECO:0000313" key="5">
    <source>
        <dbReference type="EMBL" id="MDT2635979.1"/>
    </source>
</evidence>
<keyword evidence="7" id="KW-1185">Reference proteome</keyword>
<sequence>MRRVIWQRITRKKCQRQLQLIELLQQECYCVSELAAKIKVSSKTILRDLRELQQKNYVIKKKLWQINWPQQQTYERLYRKIILSDSYFQLFQQYLWQCGSKNTNYSQVKKLNQLLLEWNLSVNLQTGSLMGEKAVIIHLQIRYLRDFYPCNEAEIYQQVQEYHRFSSSNFLEKELFPNTKRLETFIKKFELLDLVASYFFLDYTRYHYQICSAFYLDHQRYQTNLYQEVSQALTIVEQVVDWEIQLTKTIFRTKLFELFLGIYQGLPLTISYYPLKEMKVAEIFCLLSKKMKQALPVLGNCRVDELAEVMHTIFSASHWSVLALNPELKSSLLIQERYQAFLPFSEGK</sequence>
<keyword evidence="2" id="KW-0804">Transcription</keyword>
<accession>A0AAP5KNL5</accession>
<dbReference type="EMBL" id="JARPYR010000001">
    <property type="protein sequence ID" value="MDT2595500.1"/>
    <property type="molecule type" value="Genomic_DNA"/>
</dbReference>
<dbReference type="InterPro" id="IPR036390">
    <property type="entry name" value="WH_DNA-bd_sf"/>
</dbReference>
<dbReference type="SUPFAM" id="SSF46785">
    <property type="entry name" value="Winged helix' DNA-binding domain"/>
    <property type="match status" value="1"/>
</dbReference>
<dbReference type="Gene3D" id="1.10.10.10">
    <property type="entry name" value="Winged helix-like DNA-binding domain superfamily/Winged helix DNA-binding domain"/>
    <property type="match status" value="1"/>
</dbReference>
<proteinExistence type="predicted"/>
<evidence type="ECO:0000313" key="4">
    <source>
        <dbReference type="EMBL" id="MDT2595500.1"/>
    </source>
</evidence>
<protein>
    <submittedName>
        <fullName evidence="5">DeoR family transcriptional regulator</fullName>
    </submittedName>
</protein>
<dbReference type="Pfam" id="PF08220">
    <property type="entry name" value="HTH_DeoR"/>
    <property type="match status" value="1"/>
</dbReference>